<organism evidence="2 3">
    <name type="scientific">Methylotuvimicrobium buryatense</name>
    <name type="common">Methylomicrobium buryatense</name>
    <dbReference type="NCBI Taxonomy" id="95641"/>
    <lineage>
        <taxon>Bacteria</taxon>
        <taxon>Pseudomonadati</taxon>
        <taxon>Pseudomonadota</taxon>
        <taxon>Gammaproteobacteria</taxon>
        <taxon>Methylococcales</taxon>
        <taxon>Methylococcaceae</taxon>
        <taxon>Methylotuvimicrobium</taxon>
    </lineage>
</organism>
<sequence>MISFIVPLHNHLQQTQEMLSSLLTSLPVGLDFEVILVDDASKDATPKWLSRLRHPRMRTLINSQNLGYAATNNRAVDVACGEILCLLNNDLIFSPGWLEPMLHLLLDSEVNIGLVGNVQRRVADGEIDHAGIKINLKAQFEHIQSTPTDTYYAFLPWVTGACMLLRRDFFLSLGGFDTRYNNGCEDIDLCFKVREAGKAVVIAYESVIRHHVSLSRGVNSLQNERNSCLLFARWRDEIKKLLTQAWLTQLTTDAAEQPWLDGVLAENFIRTPHAASLMLAENRLTIQDQRWAFLLRQKTVHEDLEKRFAVSGVSHETNGESRLTERKVCLSFRNCKAMGNFNLCGRVLSTLPMETLDVVIDCNGLHSKHFKVKRGVSFNLGMDQPLVLSCESNVFQVTFDLRKADTASSVLLDYVVIDGYRLQL</sequence>
<dbReference type="InterPro" id="IPR029044">
    <property type="entry name" value="Nucleotide-diphossugar_trans"/>
</dbReference>
<feature type="domain" description="Glycosyltransferase 2-like" evidence="1">
    <location>
        <begin position="3"/>
        <end position="170"/>
    </location>
</feature>
<dbReference type="Pfam" id="PF00535">
    <property type="entry name" value="Glycos_transf_2"/>
    <property type="match status" value="1"/>
</dbReference>
<dbReference type="CDD" id="cd04186">
    <property type="entry name" value="GT_2_like_c"/>
    <property type="match status" value="1"/>
</dbReference>
<gene>
    <name evidence="2" type="ORF">EQU24_18520</name>
</gene>
<dbReference type="KEGG" id="mbur:EQU24_18520"/>
<dbReference type="RefSeq" id="WP_083877790.1">
    <property type="nucleotide sequence ID" value="NZ_CP035467.1"/>
</dbReference>
<accession>A0A4P9UTS9</accession>
<dbReference type="GO" id="GO:0016740">
    <property type="term" value="F:transferase activity"/>
    <property type="evidence" value="ECO:0007669"/>
    <property type="project" value="UniProtKB-KW"/>
</dbReference>
<proteinExistence type="predicted"/>
<keyword evidence="3" id="KW-1185">Reference proteome</keyword>
<evidence type="ECO:0000259" key="1">
    <source>
        <dbReference type="Pfam" id="PF00535"/>
    </source>
</evidence>
<reference evidence="3" key="1">
    <citation type="journal article" date="2019" name="J. Bacteriol.">
        <title>A Mutagenic Screen Identifies a TonB-Dependent Receptor Required for the Lanthanide Metal Switch in the Type I Methanotroph 'Methylotuvimicrobium buryatense' 5GB1C.</title>
        <authorList>
            <person name="Groom J.D."/>
            <person name="Ford S.M."/>
            <person name="Pesesky M.W."/>
            <person name="Lidstrom M.E."/>
        </authorList>
    </citation>
    <scope>NUCLEOTIDE SEQUENCE [LARGE SCALE GENOMIC DNA]</scope>
    <source>
        <strain evidence="3">5GB1C</strain>
    </source>
</reference>
<dbReference type="InterPro" id="IPR001173">
    <property type="entry name" value="Glyco_trans_2-like"/>
</dbReference>
<dbReference type="PANTHER" id="PTHR43179:SF7">
    <property type="entry name" value="RHAMNOSYLTRANSFERASE WBBL"/>
    <property type="match status" value="1"/>
</dbReference>
<protein>
    <submittedName>
        <fullName evidence="2">Glycosyltransferase family 2 protein</fullName>
    </submittedName>
</protein>
<dbReference type="OrthoDB" id="9771846at2"/>
<dbReference type="EMBL" id="CP035467">
    <property type="protein sequence ID" value="QCW84013.1"/>
    <property type="molecule type" value="Genomic_DNA"/>
</dbReference>
<evidence type="ECO:0000313" key="3">
    <source>
        <dbReference type="Proteomes" id="UP000305881"/>
    </source>
</evidence>
<dbReference type="Gene3D" id="3.90.550.10">
    <property type="entry name" value="Spore Coat Polysaccharide Biosynthesis Protein SpsA, Chain A"/>
    <property type="match status" value="1"/>
</dbReference>
<dbReference type="Proteomes" id="UP000305881">
    <property type="component" value="Chromosome"/>
</dbReference>
<dbReference type="AlphaFoldDB" id="A0A4P9UTS9"/>
<name>A0A4P9UTS9_METBY</name>
<evidence type="ECO:0000313" key="2">
    <source>
        <dbReference type="EMBL" id="QCW84013.1"/>
    </source>
</evidence>
<dbReference type="PANTHER" id="PTHR43179">
    <property type="entry name" value="RHAMNOSYLTRANSFERASE WBBL"/>
    <property type="match status" value="1"/>
</dbReference>
<dbReference type="STRING" id="675511.GCA_000341735_03739"/>
<dbReference type="SUPFAM" id="SSF53448">
    <property type="entry name" value="Nucleotide-diphospho-sugar transferases"/>
    <property type="match status" value="1"/>
</dbReference>